<dbReference type="AlphaFoldDB" id="A0A5J4RAP5"/>
<feature type="non-terminal residue" evidence="1">
    <location>
        <position position="259"/>
    </location>
</feature>
<dbReference type="EMBL" id="SNRW01042835">
    <property type="protein sequence ID" value="KAA6330434.1"/>
    <property type="molecule type" value="Genomic_DNA"/>
</dbReference>
<sequence>GLDPNGCVCPNDPQLLNGISKSACPCSPTADPRADGTTCPFYCTGPNKPNPDCVCDTNPDQQTGYPLLECQQSKYCSKDNNLPSCRCPTTADQLVDFLKSKCGCIENDIRGSCQVCTGDDTDDSDCICPYDPIEVQYLTKEQCECVDDDIRESCMMCTKDFHPQQCICDEYGQTPFNLTTCQSTKICTGGNVDDPLPIGCTPTDCTSSDQEILCICKSGLDPNGCVCPNDPQLLNGISKSACPCSPTADPRADGTTCPF</sequence>
<gene>
    <name evidence="1" type="ORF">EZS28_053501</name>
</gene>
<evidence type="ECO:0000313" key="2">
    <source>
        <dbReference type="Proteomes" id="UP000324800"/>
    </source>
</evidence>
<accession>A0A5J4RAP5</accession>
<comment type="caution">
    <text evidence="1">The sequence shown here is derived from an EMBL/GenBank/DDBJ whole genome shotgun (WGS) entry which is preliminary data.</text>
</comment>
<protein>
    <submittedName>
        <fullName evidence="1">Uncharacterized protein</fullName>
    </submittedName>
</protein>
<organism evidence="1 2">
    <name type="scientific">Streblomastix strix</name>
    <dbReference type="NCBI Taxonomy" id="222440"/>
    <lineage>
        <taxon>Eukaryota</taxon>
        <taxon>Metamonada</taxon>
        <taxon>Preaxostyla</taxon>
        <taxon>Oxymonadida</taxon>
        <taxon>Streblomastigidae</taxon>
        <taxon>Streblomastix</taxon>
    </lineage>
</organism>
<evidence type="ECO:0000313" key="1">
    <source>
        <dbReference type="EMBL" id="KAA6330434.1"/>
    </source>
</evidence>
<proteinExistence type="predicted"/>
<feature type="non-terminal residue" evidence="1">
    <location>
        <position position="1"/>
    </location>
</feature>
<dbReference type="Proteomes" id="UP000324800">
    <property type="component" value="Unassembled WGS sequence"/>
</dbReference>
<dbReference type="OrthoDB" id="283575at2759"/>
<reference evidence="1 2" key="1">
    <citation type="submission" date="2019-03" db="EMBL/GenBank/DDBJ databases">
        <title>Single cell metagenomics reveals metabolic interactions within the superorganism composed of flagellate Streblomastix strix and complex community of Bacteroidetes bacteria on its surface.</title>
        <authorList>
            <person name="Treitli S.C."/>
            <person name="Kolisko M."/>
            <person name="Husnik F."/>
            <person name="Keeling P."/>
            <person name="Hampl V."/>
        </authorList>
    </citation>
    <scope>NUCLEOTIDE SEQUENCE [LARGE SCALE GENOMIC DNA]</scope>
    <source>
        <strain evidence="1">ST1C</strain>
    </source>
</reference>
<name>A0A5J4RAP5_9EUKA</name>